<evidence type="ECO:0000256" key="3">
    <source>
        <dbReference type="ARBA" id="ARBA00036311"/>
    </source>
</evidence>
<sequence>MDGLARISTHLLSAYIMCVRGRARRLLAIVAFAVCVYLLLNQNSMSKFVRLGSGINLKLVQVQIYFRHGARTPLHYVKSPLCDADWPKSTTADVPKTMIPFVHIDRDTQQVVDEDTMDLIYKPFVLPGGEAIGMLTSIGQEDLYDLGERLRKDYAKSGLLLSEPPKLSEFQCRSTRVGRNIKSMRCIVAGLTGGQVPETVKVTSIPFEAEFLFPNPRNCGVMDRAFIQGTEELRNNSRISSLKYELKKALKIDRLVDEFEKTKNRQADDCQVYYVRDDYIARKHNKFTYPEALKPLEEEMDLLSATELLCELLGKQRDWMTNLDITIGPVLHLILTKIRDHSEMPPLQLVAGHDSTILPLLLAFGSFDGKWPPFGADVIIELYSQTDGPNAATIMNGAGEGLSPPAYKAPASALPHSSIDWPADLLDNFWVRMKYLNKPAPLVSLWSMEKELQPIGSMEYVPLRSLIERWTPMAVSMEDFRSHCLKAAGRSYFMPDGMGYMGPKPV</sequence>
<evidence type="ECO:0000256" key="6">
    <source>
        <dbReference type="SAM" id="Phobius"/>
    </source>
</evidence>
<protein>
    <recommendedName>
        <fullName evidence="4">2-phosphoxylose phosphatase 1</fullName>
    </recommendedName>
    <alternativeName>
        <fullName evidence="5">Acid phosphatase-like protein 2</fullName>
    </alternativeName>
</protein>
<accession>A0A0V0J881</accession>
<evidence type="ECO:0000256" key="1">
    <source>
        <dbReference type="ARBA" id="ARBA00005375"/>
    </source>
</evidence>
<keyword evidence="2" id="KW-0378">Hydrolase</keyword>
<evidence type="ECO:0000313" key="7">
    <source>
        <dbReference type="EMBL" id="JAP61992.1"/>
    </source>
</evidence>
<dbReference type="InterPro" id="IPR029033">
    <property type="entry name" value="His_PPase_superfam"/>
</dbReference>
<gene>
    <name evidence="7" type="primary">PPA6</name>
    <name evidence="7" type="ORF">TR157442</name>
</gene>
<organism evidence="7">
    <name type="scientific">Schistocephalus solidus</name>
    <name type="common">Tapeworm</name>
    <dbReference type="NCBI Taxonomy" id="70667"/>
    <lineage>
        <taxon>Eukaryota</taxon>
        <taxon>Metazoa</taxon>
        <taxon>Spiralia</taxon>
        <taxon>Lophotrochozoa</taxon>
        <taxon>Platyhelminthes</taxon>
        <taxon>Cestoda</taxon>
        <taxon>Eucestoda</taxon>
        <taxon>Diphyllobothriidea</taxon>
        <taxon>Diphyllobothriidae</taxon>
        <taxon>Schistocephalus</taxon>
    </lineage>
</organism>
<dbReference type="AlphaFoldDB" id="A0A0V0J881"/>
<dbReference type="Gene3D" id="3.40.50.1240">
    <property type="entry name" value="Phosphoglycerate mutase-like"/>
    <property type="match status" value="1"/>
</dbReference>
<dbReference type="PANTHER" id="PTHR11567">
    <property type="entry name" value="ACID PHOSPHATASE-RELATED"/>
    <property type="match status" value="1"/>
</dbReference>
<comment type="catalytic activity">
    <reaction evidence="3">
        <text>3-O-[beta-D-GlcA-(1-&gt;3)-beta-D-Gal-(1-&gt;3)-beta-D-Gal-(1-&gt;4)-beta-D-2-O-P-Xyl]-L-seryl-[protein] + H2O = 3-O-(beta-D-GlcA-(1-&gt;3)-beta-D-Gal-(1-&gt;3)-beta-D-Gal-(1-&gt;4)-beta-D-Xyl)-L-seryl-[protein] + phosphate</text>
        <dbReference type="Rhea" id="RHEA:56512"/>
        <dbReference type="Rhea" id="RHEA-COMP:12573"/>
        <dbReference type="Rhea" id="RHEA-COMP:14559"/>
        <dbReference type="ChEBI" id="CHEBI:15377"/>
        <dbReference type="ChEBI" id="CHEBI:43474"/>
        <dbReference type="ChEBI" id="CHEBI:132093"/>
        <dbReference type="ChEBI" id="CHEBI:140495"/>
    </reaction>
</comment>
<evidence type="ECO:0000256" key="5">
    <source>
        <dbReference type="ARBA" id="ARBA00041499"/>
    </source>
</evidence>
<evidence type="ECO:0000256" key="4">
    <source>
        <dbReference type="ARBA" id="ARBA00040357"/>
    </source>
</evidence>
<dbReference type="PANTHER" id="PTHR11567:SF110">
    <property type="entry name" value="2-PHOSPHOXYLOSE PHOSPHATASE 1"/>
    <property type="match status" value="1"/>
</dbReference>
<keyword evidence="6" id="KW-0812">Transmembrane</keyword>
<evidence type="ECO:0000256" key="2">
    <source>
        <dbReference type="ARBA" id="ARBA00022801"/>
    </source>
</evidence>
<dbReference type="PROSITE" id="PS00778">
    <property type="entry name" value="HIS_ACID_PHOSPHAT_2"/>
    <property type="match status" value="1"/>
</dbReference>
<dbReference type="EMBL" id="GEEE01001233">
    <property type="protein sequence ID" value="JAP61992.1"/>
    <property type="molecule type" value="Transcribed_RNA"/>
</dbReference>
<feature type="transmembrane region" description="Helical" evidence="6">
    <location>
        <begin position="23"/>
        <end position="40"/>
    </location>
</feature>
<keyword evidence="6" id="KW-1133">Transmembrane helix</keyword>
<dbReference type="InterPro" id="IPR033379">
    <property type="entry name" value="Acid_Pase_AS"/>
</dbReference>
<dbReference type="SUPFAM" id="SSF53254">
    <property type="entry name" value="Phosphoglycerate mutase-like"/>
    <property type="match status" value="1"/>
</dbReference>
<dbReference type="InterPro" id="IPR000560">
    <property type="entry name" value="His_Pase_clade-2"/>
</dbReference>
<reference evidence="7" key="1">
    <citation type="submission" date="2016-01" db="EMBL/GenBank/DDBJ databases">
        <title>Reference transcriptome for the parasite Schistocephalus solidus: insights into the molecular evolution of parasitism.</title>
        <authorList>
            <person name="Hebert F.O."/>
            <person name="Grambauer S."/>
            <person name="Barber I."/>
            <person name="Landry C.R."/>
            <person name="Aubin-Horth N."/>
        </authorList>
    </citation>
    <scope>NUCLEOTIDE SEQUENCE</scope>
</reference>
<dbReference type="GO" id="GO:0016791">
    <property type="term" value="F:phosphatase activity"/>
    <property type="evidence" value="ECO:0007669"/>
    <property type="project" value="TreeGrafter"/>
</dbReference>
<name>A0A0V0J881_SCHSO</name>
<dbReference type="Pfam" id="PF00328">
    <property type="entry name" value="His_Phos_2"/>
    <property type="match status" value="1"/>
</dbReference>
<comment type="similarity">
    <text evidence="1">Belongs to the histidine acid phosphatase family.</text>
</comment>
<dbReference type="InterPro" id="IPR050645">
    <property type="entry name" value="Histidine_acid_phosphatase"/>
</dbReference>
<keyword evidence="6" id="KW-0472">Membrane</keyword>
<dbReference type="CDD" id="cd07061">
    <property type="entry name" value="HP_HAP_like"/>
    <property type="match status" value="1"/>
</dbReference>
<proteinExistence type="inferred from homology"/>